<dbReference type="RefSeq" id="WP_186836896.1">
    <property type="nucleotide sequence ID" value="NZ_JACOPD010000005.1"/>
</dbReference>
<protein>
    <submittedName>
        <fullName evidence="3">DUF4234 domain-containing protein</fullName>
    </submittedName>
</protein>
<organism evidence="3 4">
    <name type="scientific">Lachnospira hominis</name>
    <name type="common">ex Liu et al. 2021</name>
    <dbReference type="NCBI Taxonomy" id="2763051"/>
    <lineage>
        <taxon>Bacteria</taxon>
        <taxon>Bacillati</taxon>
        <taxon>Bacillota</taxon>
        <taxon>Clostridia</taxon>
        <taxon>Lachnospirales</taxon>
        <taxon>Lachnospiraceae</taxon>
        <taxon>Lachnospira</taxon>
    </lineage>
</organism>
<gene>
    <name evidence="3" type="ORF">H8S01_08410</name>
</gene>
<sequence>MPINKRNLAVSIILTIVTCGIYGIYWFIVMTDDTKNVSGDINGASGGVAFLLTLVTCNIYGYYWAYKQGERIDNAKNARGIPSSNSNVLYLILAIFGLYIVVYILTQDSLNKIADYDMNMNGGGFGGYNGPMNGGYNGPTNNGNGPM</sequence>
<name>A0ABR7G218_9FIRM</name>
<accession>A0ABR7G218</accession>
<keyword evidence="4" id="KW-1185">Reference proteome</keyword>
<keyword evidence="1" id="KW-1133">Transmembrane helix</keyword>
<feature type="transmembrane region" description="Helical" evidence="1">
    <location>
        <begin position="87"/>
        <end position="105"/>
    </location>
</feature>
<evidence type="ECO:0000259" key="2">
    <source>
        <dbReference type="Pfam" id="PF14018"/>
    </source>
</evidence>
<keyword evidence="1" id="KW-0812">Transmembrane</keyword>
<proteinExistence type="predicted"/>
<feature type="domain" description="DUF4234" evidence="2">
    <location>
        <begin position="6"/>
        <end position="73"/>
    </location>
</feature>
<keyword evidence="1" id="KW-0472">Membrane</keyword>
<dbReference type="InterPro" id="IPR025328">
    <property type="entry name" value="DUF4234"/>
</dbReference>
<evidence type="ECO:0000256" key="1">
    <source>
        <dbReference type="SAM" id="Phobius"/>
    </source>
</evidence>
<dbReference type="EMBL" id="JACOPD010000005">
    <property type="protein sequence ID" value="MBC5680980.1"/>
    <property type="molecule type" value="Genomic_DNA"/>
</dbReference>
<feature type="transmembrane region" description="Helical" evidence="1">
    <location>
        <begin position="7"/>
        <end position="28"/>
    </location>
</feature>
<comment type="caution">
    <text evidence="3">The sequence shown here is derived from an EMBL/GenBank/DDBJ whole genome shotgun (WGS) entry which is preliminary data.</text>
</comment>
<evidence type="ECO:0000313" key="3">
    <source>
        <dbReference type="EMBL" id="MBC5680980.1"/>
    </source>
</evidence>
<feature type="transmembrane region" description="Helical" evidence="1">
    <location>
        <begin position="48"/>
        <end position="66"/>
    </location>
</feature>
<dbReference type="Pfam" id="PF14018">
    <property type="entry name" value="DUF4234"/>
    <property type="match status" value="1"/>
</dbReference>
<evidence type="ECO:0000313" key="4">
    <source>
        <dbReference type="Proteomes" id="UP000628463"/>
    </source>
</evidence>
<dbReference type="Proteomes" id="UP000628463">
    <property type="component" value="Unassembled WGS sequence"/>
</dbReference>
<reference evidence="3 4" key="1">
    <citation type="submission" date="2020-08" db="EMBL/GenBank/DDBJ databases">
        <title>Genome public.</title>
        <authorList>
            <person name="Liu C."/>
            <person name="Sun Q."/>
        </authorList>
    </citation>
    <scope>NUCLEOTIDE SEQUENCE [LARGE SCALE GENOMIC DNA]</scope>
    <source>
        <strain evidence="3 4">NSJ-43</strain>
    </source>
</reference>